<evidence type="ECO:0000259" key="2">
    <source>
        <dbReference type="Pfam" id="PF02771"/>
    </source>
</evidence>
<evidence type="ECO:0000313" key="4">
    <source>
        <dbReference type="EMBL" id="EHR61678.1"/>
    </source>
</evidence>
<protein>
    <submittedName>
        <fullName evidence="4">Acyl-CoA dehydrogenase</fullName>
    </submittedName>
</protein>
<keyword evidence="1" id="KW-0560">Oxidoreductase</keyword>
<dbReference type="PANTHER" id="PTHR43884">
    <property type="entry name" value="ACYL-COA DEHYDROGENASE"/>
    <property type="match status" value="1"/>
</dbReference>
<organism evidence="4 5">
    <name type="scientific">Saccharomonospora cyanea NA-134</name>
    <dbReference type="NCBI Taxonomy" id="882082"/>
    <lineage>
        <taxon>Bacteria</taxon>
        <taxon>Bacillati</taxon>
        <taxon>Actinomycetota</taxon>
        <taxon>Actinomycetes</taxon>
        <taxon>Pseudonocardiales</taxon>
        <taxon>Pseudonocardiaceae</taxon>
        <taxon>Saccharomonospora</taxon>
    </lineage>
</organism>
<dbReference type="SUPFAM" id="SSF56645">
    <property type="entry name" value="Acyl-CoA dehydrogenase NM domain-like"/>
    <property type="match status" value="1"/>
</dbReference>
<feature type="domain" description="Acyl-CoA dehydrogenase C-terminal" evidence="3">
    <location>
        <begin position="232"/>
        <end position="363"/>
    </location>
</feature>
<dbReference type="InterPro" id="IPR036250">
    <property type="entry name" value="AcylCo_DH-like_C"/>
</dbReference>
<keyword evidence="5" id="KW-1185">Reference proteome</keyword>
<dbReference type="InterPro" id="IPR013786">
    <property type="entry name" value="AcylCoA_DH/ox_N"/>
</dbReference>
<sequence>MVPTTAARARALSAEITACAEHVEHQRRLPGELLEALAAAGCLRMVAPREHGGDELPLPDVVAVVRELATADGSVGWVVGQAAMAQVVLSRFPRSTIDAVYAGGCDVVGAGAAAPKGKARRGEHTWRVSGQWPFASGIGHASWFYGQCVAFGPGVPEGSDGTPHTRMALLWPDEYTVEDTWHTTGLRGTGSHDVVVRRTDCPEERTAVLSGSTPTLDRPAYRVPAVEYSGMMVAASGVGIATGAIEEVVALAEAGKRPSFSPRSLAESPVFQDRLGGALLEVESARCLLERMAELLHSHAEAGTDPSPGERALVRGGFHHIASAVTRAVDTAHALAGGSAAYTGAPTERRLRDVHTLTQHATTARESVKLLGATRVGEIDPSLAW</sequence>
<dbReference type="SUPFAM" id="SSF47203">
    <property type="entry name" value="Acyl-CoA dehydrogenase C-terminal domain-like"/>
    <property type="match status" value="1"/>
</dbReference>
<dbReference type="AlphaFoldDB" id="H5XHJ8"/>
<evidence type="ECO:0000256" key="1">
    <source>
        <dbReference type="ARBA" id="ARBA00023002"/>
    </source>
</evidence>
<dbReference type="InterPro" id="IPR009100">
    <property type="entry name" value="AcylCoA_DH/oxidase_NM_dom_sf"/>
</dbReference>
<evidence type="ECO:0000313" key="5">
    <source>
        <dbReference type="Proteomes" id="UP000002791"/>
    </source>
</evidence>
<dbReference type="eggNOG" id="COG1960">
    <property type="taxonomic scope" value="Bacteria"/>
</dbReference>
<feature type="domain" description="Acyl-CoA dehydrogenase/oxidase N-terminal" evidence="2">
    <location>
        <begin position="11"/>
        <end position="84"/>
    </location>
</feature>
<reference evidence="4 5" key="1">
    <citation type="submission" date="2011-11" db="EMBL/GenBank/DDBJ databases">
        <title>The Noncontiguous Finished sequence of Saccharomonospora cyanea NA-134.</title>
        <authorList>
            <consortium name="US DOE Joint Genome Institute"/>
            <person name="Lucas S."/>
            <person name="Han J."/>
            <person name="Lapidus A."/>
            <person name="Cheng J.-F."/>
            <person name="Goodwin L."/>
            <person name="Pitluck S."/>
            <person name="Peters L."/>
            <person name="Ovchinnikova G."/>
            <person name="Lu M."/>
            <person name="Detter J.C."/>
            <person name="Han C."/>
            <person name="Tapia R."/>
            <person name="Land M."/>
            <person name="Hauser L."/>
            <person name="Kyrpides N."/>
            <person name="Ivanova N."/>
            <person name="Pagani I."/>
            <person name="Brambilla E.-M."/>
            <person name="Klenk H.-P."/>
            <person name="Woyke T."/>
        </authorList>
    </citation>
    <scope>NUCLEOTIDE SEQUENCE [LARGE SCALE GENOMIC DNA]</scope>
    <source>
        <strain evidence="4 5">NA-134</strain>
    </source>
</reference>
<dbReference type="Gene3D" id="1.10.540.10">
    <property type="entry name" value="Acyl-CoA dehydrogenase/oxidase, N-terminal domain"/>
    <property type="match status" value="1"/>
</dbReference>
<dbReference type="InterPro" id="IPR013107">
    <property type="entry name" value="Acyl-CoA_DH_C"/>
</dbReference>
<evidence type="ECO:0000259" key="3">
    <source>
        <dbReference type="Pfam" id="PF08028"/>
    </source>
</evidence>
<dbReference type="PIRSF" id="PIRSF016578">
    <property type="entry name" value="HsaA"/>
    <property type="match status" value="1"/>
</dbReference>
<dbReference type="STRING" id="882082.SaccyDRAFT_2832"/>
<dbReference type="InterPro" id="IPR037069">
    <property type="entry name" value="AcylCoA_DH/ox_N_sf"/>
</dbReference>
<dbReference type="PANTHER" id="PTHR43884:SF25">
    <property type="entry name" value="ACYL-COA DEHYDROGENASE YDBM-RELATED"/>
    <property type="match status" value="1"/>
</dbReference>
<gene>
    <name evidence="4" type="ORF">SaccyDRAFT_2832</name>
</gene>
<dbReference type="Pfam" id="PF02771">
    <property type="entry name" value="Acyl-CoA_dh_N"/>
    <property type="match status" value="1"/>
</dbReference>
<dbReference type="Gene3D" id="2.40.110.10">
    <property type="entry name" value="Butyryl-CoA Dehydrogenase, subunit A, domain 2"/>
    <property type="match status" value="1"/>
</dbReference>
<dbReference type="GO" id="GO:0003995">
    <property type="term" value="F:acyl-CoA dehydrogenase activity"/>
    <property type="evidence" value="ECO:0007669"/>
    <property type="project" value="TreeGrafter"/>
</dbReference>
<dbReference type="OrthoDB" id="3402961at2"/>
<dbReference type="Gene3D" id="1.20.140.10">
    <property type="entry name" value="Butyryl-CoA Dehydrogenase, subunit A, domain 3"/>
    <property type="match status" value="1"/>
</dbReference>
<dbReference type="EMBL" id="CM001440">
    <property type="protein sequence ID" value="EHR61678.1"/>
    <property type="molecule type" value="Genomic_DNA"/>
</dbReference>
<dbReference type="RefSeq" id="WP_005456999.1">
    <property type="nucleotide sequence ID" value="NZ_CM001440.1"/>
</dbReference>
<dbReference type="InterPro" id="IPR046373">
    <property type="entry name" value="Acyl-CoA_Oxase/DH_mid-dom_sf"/>
</dbReference>
<dbReference type="Proteomes" id="UP000002791">
    <property type="component" value="Chromosome"/>
</dbReference>
<name>H5XHJ8_9PSEU</name>
<accession>H5XHJ8</accession>
<dbReference type="HOGENOM" id="CLU_018204_2_1_11"/>
<dbReference type="Pfam" id="PF08028">
    <property type="entry name" value="Acyl-CoA_dh_2"/>
    <property type="match status" value="1"/>
</dbReference>
<dbReference type="GO" id="GO:0050660">
    <property type="term" value="F:flavin adenine dinucleotide binding"/>
    <property type="evidence" value="ECO:0007669"/>
    <property type="project" value="InterPro"/>
</dbReference>
<proteinExistence type="predicted"/>